<accession>A0A645FPC0</accession>
<dbReference type="AlphaFoldDB" id="A0A645FPC0"/>
<sequence>MKLLLGSPKRFWSRAAKQEDHPFYGHPLLSNYGGILAETSRQRGLARCKEKGFTRIPIAFTFQTIWVVHRLSILEEPHRLKLAQLGKRIASLVWGVPPARIDGELVAQIVIPEDFPPARTPEEALLRAGIVGLGGVVRRKGQLTVVARGTNWQLLAKELVKGTAELICLHGLNTLGDGTYRRLIDVTDRPDYEPWMLQSGGELWRRLLAAVPDDCSIARVLMRLALLPGDALHSIMADIIEESSSAPHQLRKLLRCSEC</sequence>
<protein>
    <submittedName>
        <fullName evidence="1">Uncharacterized protein</fullName>
    </submittedName>
</protein>
<reference evidence="1" key="1">
    <citation type="submission" date="2019-08" db="EMBL/GenBank/DDBJ databases">
        <authorList>
            <person name="Kucharzyk K."/>
            <person name="Murdoch R.W."/>
            <person name="Higgins S."/>
            <person name="Loffler F."/>
        </authorList>
    </citation>
    <scope>NUCLEOTIDE SEQUENCE</scope>
</reference>
<evidence type="ECO:0000313" key="1">
    <source>
        <dbReference type="EMBL" id="MPN14084.1"/>
    </source>
</evidence>
<dbReference type="EMBL" id="VSSQ01060675">
    <property type="protein sequence ID" value="MPN14084.1"/>
    <property type="molecule type" value="Genomic_DNA"/>
</dbReference>
<gene>
    <name evidence="1" type="ORF">SDC9_161410</name>
</gene>
<name>A0A645FPC0_9ZZZZ</name>
<comment type="caution">
    <text evidence="1">The sequence shown here is derived from an EMBL/GenBank/DDBJ whole genome shotgun (WGS) entry which is preliminary data.</text>
</comment>
<organism evidence="1">
    <name type="scientific">bioreactor metagenome</name>
    <dbReference type="NCBI Taxonomy" id="1076179"/>
    <lineage>
        <taxon>unclassified sequences</taxon>
        <taxon>metagenomes</taxon>
        <taxon>ecological metagenomes</taxon>
    </lineage>
</organism>
<proteinExistence type="predicted"/>